<keyword evidence="4" id="KW-1185">Reference proteome</keyword>
<proteinExistence type="predicted"/>
<feature type="region of interest" description="Disordered" evidence="1">
    <location>
        <begin position="71"/>
        <end position="126"/>
    </location>
</feature>
<feature type="signal peptide" evidence="2">
    <location>
        <begin position="1"/>
        <end position="18"/>
    </location>
</feature>
<evidence type="ECO:0000256" key="1">
    <source>
        <dbReference type="SAM" id="MobiDB-lite"/>
    </source>
</evidence>
<sequence>MLCFAHTILEAVAPVGTASTDDEPPHAETEVINHRAAARSPESTDPAMGIFTEDGLCVSTCTYTYKKAEALPTAQPTPSETSCPQTSSPPALDTLNPSQCISANKSEPRETPQTASDPDVSYTDSS</sequence>
<name>A0AA40DQ07_9PEZI</name>
<evidence type="ECO:0000256" key="2">
    <source>
        <dbReference type="SAM" id="SignalP"/>
    </source>
</evidence>
<evidence type="ECO:0000313" key="4">
    <source>
        <dbReference type="Proteomes" id="UP001172102"/>
    </source>
</evidence>
<reference evidence="3" key="1">
    <citation type="submission" date="2023-06" db="EMBL/GenBank/DDBJ databases">
        <title>Genome-scale phylogeny and comparative genomics of the fungal order Sordariales.</title>
        <authorList>
            <consortium name="Lawrence Berkeley National Laboratory"/>
            <person name="Hensen N."/>
            <person name="Bonometti L."/>
            <person name="Westerberg I."/>
            <person name="Brannstrom I.O."/>
            <person name="Guillou S."/>
            <person name="Cros-Aarteil S."/>
            <person name="Calhoun S."/>
            <person name="Haridas S."/>
            <person name="Kuo A."/>
            <person name="Mondo S."/>
            <person name="Pangilinan J."/>
            <person name="Riley R."/>
            <person name="Labutti K."/>
            <person name="Andreopoulos B."/>
            <person name="Lipzen A."/>
            <person name="Chen C."/>
            <person name="Yanf M."/>
            <person name="Daum C."/>
            <person name="Ng V."/>
            <person name="Clum A."/>
            <person name="Steindorff A."/>
            <person name="Ohm R."/>
            <person name="Martin F."/>
            <person name="Silar P."/>
            <person name="Natvig D."/>
            <person name="Lalanne C."/>
            <person name="Gautier V."/>
            <person name="Ament-Velasquez S.L."/>
            <person name="Kruys A."/>
            <person name="Hutchinson M.I."/>
            <person name="Powell A.J."/>
            <person name="Barry K."/>
            <person name="Miller A.N."/>
            <person name="Grigoriev I.V."/>
            <person name="Debuchy R."/>
            <person name="Gladieux P."/>
            <person name="Thoren M.H."/>
            <person name="Johannesson H."/>
        </authorList>
    </citation>
    <scope>NUCLEOTIDE SEQUENCE</scope>
    <source>
        <strain evidence="3">SMH4607-1</strain>
    </source>
</reference>
<feature type="compositionally biased region" description="Polar residues" evidence="1">
    <location>
        <begin position="74"/>
        <end position="126"/>
    </location>
</feature>
<dbReference type="AlphaFoldDB" id="A0AA40DQ07"/>
<dbReference type="EMBL" id="JAUKUA010000005">
    <property type="protein sequence ID" value="KAK0711874.1"/>
    <property type="molecule type" value="Genomic_DNA"/>
</dbReference>
<dbReference type="Proteomes" id="UP001172102">
    <property type="component" value="Unassembled WGS sequence"/>
</dbReference>
<keyword evidence="2" id="KW-0732">Signal</keyword>
<gene>
    <name evidence="3" type="ORF">B0H67DRAFT_647215</name>
</gene>
<organism evidence="3 4">
    <name type="scientific">Lasiosphaeris hirsuta</name>
    <dbReference type="NCBI Taxonomy" id="260670"/>
    <lineage>
        <taxon>Eukaryota</taxon>
        <taxon>Fungi</taxon>
        <taxon>Dikarya</taxon>
        <taxon>Ascomycota</taxon>
        <taxon>Pezizomycotina</taxon>
        <taxon>Sordariomycetes</taxon>
        <taxon>Sordariomycetidae</taxon>
        <taxon>Sordariales</taxon>
        <taxon>Lasiosphaeriaceae</taxon>
        <taxon>Lasiosphaeris</taxon>
    </lineage>
</organism>
<comment type="caution">
    <text evidence="3">The sequence shown here is derived from an EMBL/GenBank/DDBJ whole genome shotgun (WGS) entry which is preliminary data.</text>
</comment>
<protein>
    <submittedName>
        <fullName evidence="3">Uncharacterized protein</fullName>
    </submittedName>
</protein>
<accession>A0AA40DQ07</accession>
<evidence type="ECO:0000313" key="3">
    <source>
        <dbReference type="EMBL" id="KAK0711874.1"/>
    </source>
</evidence>
<feature type="chain" id="PRO_5041212001" evidence="2">
    <location>
        <begin position="19"/>
        <end position="126"/>
    </location>
</feature>